<evidence type="ECO:0000313" key="1">
    <source>
        <dbReference type="EMBL" id="MCZ0829514.1"/>
    </source>
</evidence>
<accession>A0ABT4HSY8</accession>
<dbReference type="EMBL" id="JAPTNG010000001">
    <property type="protein sequence ID" value="MCZ0829514.1"/>
    <property type="molecule type" value="Genomic_DNA"/>
</dbReference>
<dbReference type="Gene3D" id="3.40.630.30">
    <property type="match status" value="1"/>
</dbReference>
<organism evidence="1 2">
    <name type="scientific">Brevibacillus halotolerans</name>
    <dbReference type="NCBI Taxonomy" id="1507437"/>
    <lineage>
        <taxon>Bacteria</taxon>
        <taxon>Bacillati</taxon>
        <taxon>Bacillota</taxon>
        <taxon>Bacilli</taxon>
        <taxon>Bacillales</taxon>
        <taxon>Paenibacillaceae</taxon>
        <taxon>Brevibacillus</taxon>
    </lineage>
</organism>
<evidence type="ECO:0000313" key="2">
    <source>
        <dbReference type="Proteomes" id="UP001067708"/>
    </source>
</evidence>
<protein>
    <submittedName>
        <fullName evidence="1">Uncharacterized protein</fullName>
    </submittedName>
</protein>
<gene>
    <name evidence="1" type="ORF">O0535_01735</name>
</gene>
<proteinExistence type="predicted"/>
<name>A0ABT4HSY8_9BACL</name>
<reference evidence="1" key="1">
    <citation type="submission" date="2022-09" db="EMBL/GenBank/DDBJ databases">
        <title>Genome analysis and characterization of larvicidal activity of Brevibacillus strains.</title>
        <authorList>
            <person name="Patrusheva E.V."/>
            <person name="Izotova A.O."/>
            <person name="Toshchakov S.V."/>
            <person name="Sineoky S.P."/>
        </authorList>
    </citation>
    <scope>NUCLEOTIDE SEQUENCE</scope>
    <source>
        <strain evidence="1">VKPM_B-13244</strain>
    </source>
</reference>
<sequence length="58" mass="6810">MTTNDNLEALRFYQRRAFVITGIRINAVEIARQMKPTIPEKGDFGIPIRDEIDLEFVW</sequence>
<comment type="caution">
    <text evidence="1">The sequence shown here is derived from an EMBL/GenBank/DDBJ whole genome shotgun (WGS) entry which is preliminary data.</text>
</comment>
<dbReference type="Proteomes" id="UP001067708">
    <property type="component" value="Unassembled WGS sequence"/>
</dbReference>
<keyword evidence="2" id="KW-1185">Reference proteome</keyword>